<keyword evidence="1" id="KW-0472">Membrane</keyword>
<reference evidence="2 3" key="1">
    <citation type="journal article" date="2023" name="Plants (Basel)">
        <title>Bridging the Gap: Combining Genomics and Transcriptomics Approaches to Understand Stylosanthes scabra, an Orphan Legume from the Brazilian Caatinga.</title>
        <authorList>
            <person name="Ferreira-Neto J.R.C."/>
            <person name="da Silva M.D."/>
            <person name="Binneck E."/>
            <person name="de Melo N.F."/>
            <person name="da Silva R.H."/>
            <person name="de Melo A.L.T.M."/>
            <person name="Pandolfi V."/>
            <person name="Bustamante F.O."/>
            <person name="Brasileiro-Vidal A.C."/>
            <person name="Benko-Iseppon A.M."/>
        </authorList>
    </citation>
    <scope>NUCLEOTIDE SEQUENCE [LARGE SCALE GENOMIC DNA]</scope>
    <source>
        <tissue evidence="2">Leaves</tissue>
    </source>
</reference>
<evidence type="ECO:0000313" key="2">
    <source>
        <dbReference type="EMBL" id="MED6121623.1"/>
    </source>
</evidence>
<keyword evidence="3" id="KW-1185">Reference proteome</keyword>
<comment type="caution">
    <text evidence="2">The sequence shown here is derived from an EMBL/GenBank/DDBJ whole genome shotgun (WGS) entry which is preliminary data.</text>
</comment>
<accession>A0ABU6RCI3</accession>
<sequence length="119" mass="13539">MYNISLWFVTNCYYLLWQGTDDSYEFDAHQPIPPIRNGWLRLTYGSGKGNYWCTYIHTRPHSLQNKTCKPTKLSLSLASPSLPPKQLCHHPPHVVFVSTGLDVNLATIITVTVLLLLLP</sequence>
<keyword evidence="1" id="KW-0812">Transmembrane</keyword>
<evidence type="ECO:0000313" key="3">
    <source>
        <dbReference type="Proteomes" id="UP001341840"/>
    </source>
</evidence>
<gene>
    <name evidence="2" type="ORF">PIB30_031954</name>
</gene>
<feature type="transmembrane region" description="Helical" evidence="1">
    <location>
        <begin position="94"/>
        <end position="118"/>
    </location>
</feature>
<protein>
    <submittedName>
        <fullName evidence="2">Uncharacterized protein</fullName>
    </submittedName>
</protein>
<name>A0ABU6RCI3_9FABA</name>
<proteinExistence type="predicted"/>
<organism evidence="2 3">
    <name type="scientific">Stylosanthes scabra</name>
    <dbReference type="NCBI Taxonomy" id="79078"/>
    <lineage>
        <taxon>Eukaryota</taxon>
        <taxon>Viridiplantae</taxon>
        <taxon>Streptophyta</taxon>
        <taxon>Embryophyta</taxon>
        <taxon>Tracheophyta</taxon>
        <taxon>Spermatophyta</taxon>
        <taxon>Magnoliopsida</taxon>
        <taxon>eudicotyledons</taxon>
        <taxon>Gunneridae</taxon>
        <taxon>Pentapetalae</taxon>
        <taxon>rosids</taxon>
        <taxon>fabids</taxon>
        <taxon>Fabales</taxon>
        <taxon>Fabaceae</taxon>
        <taxon>Papilionoideae</taxon>
        <taxon>50 kb inversion clade</taxon>
        <taxon>dalbergioids sensu lato</taxon>
        <taxon>Dalbergieae</taxon>
        <taxon>Pterocarpus clade</taxon>
        <taxon>Stylosanthes</taxon>
    </lineage>
</organism>
<dbReference type="Proteomes" id="UP001341840">
    <property type="component" value="Unassembled WGS sequence"/>
</dbReference>
<dbReference type="EMBL" id="JASCZI010030347">
    <property type="protein sequence ID" value="MED6121623.1"/>
    <property type="molecule type" value="Genomic_DNA"/>
</dbReference>
<evidence type="ECO:0000256" key="1">
    <source>
        <dbReference type="SAM" id="Phobius"/>
    </source>
</evidence>
<keyword evidence="1" id="KW-1133">Transmembrane helix</keyword>